<dbReference type="PROSITE" id="PS51257">
    <property type="entry name" value="PROKAR_LIPOPROTEIN"/>
    <property type="match status" value="1"/>
</dbReference>
<protein>
    <submittedName>
        <fullName evidence="1">Uncharacterized protein</fullName>
    </submittedName>
</protein>
<name>A0A517M7B0_9BACT</name>
<dbReference type="KEGG" id="ruv:EC9_49710"/>
<accession>A0A517M7B0</accession>
<dbReference type="EMBL" id="CP036261">
    <property type="protein sequence ID" value="QDS90755.1"/>
    <property type="molecule type" value="Genomic_DNA"/>
</dbReference>
<proteinExistence type="predicted"/>
<gene>
    <name evidence="1" type="ORF">EC9_49710</name>
</gene>
<keyword evidence="2" id="KW-1185">Reference proteome</keyword>
<dbReference type="OrthoDB" id="291603at2"/>
<evidence type="ECO:0000313" key="1">
    <source>
        <dbReference type="EMBL" id="QDS90755.1"/>
    </source>
</evidence>
<organism evidence="1 2">
    <name type="scientific">Rosistilla ulvae</name>
    <dbReference type="NCBI Taxonomy" id="1930277"/>
    <lineage>
        <taxon>Bacteria</taxon>
        <taxon>Pseudomonadati</taxon>
        <taxon>Planctomycetota</taxon>
        <taxon>Planctomycetia</taxon>
        <taxon>Pirellulales</taxon>
        <taxon>Pirellulaceae</taxon>
        <taxon>Rosistilla</taxon>
    </lineage>
</organism>
<evidence type="ECO:0000313" key="2">
    <source>
        <dbReference type="Proteomes" id="UP000319557"/>
    </source>
</evidence>
<reference evidence="1 2" key="1">
    <citation type="submission" date="2019-02" db="EMBL/GenBank/DDBJ databases">
        <title>Deep-cultivation of Planctomycetes and their phenomic and genomic characterization uncovers novel biology.</title>
        <authorList>
            <person name="Wiegand S."/>
            <person name="Jogler M."/>
            <person name="Boedeker C."/>
            <person name="Pinto D."/>
            <person name="Vollmers J."/>
            <person name="Rivas-Marin E."/>
            <person name="Kohn T."/>
            <person name="Peeters S.H."/>
            <person name="Heuer A."/>
            <person name="Rast P."/>
            <person name="Oberbeckmann S."/>
            <person name="Bunk B."/>
            <person name="Jeske O."/>
            <person name="Meyerdierks A."/>
            <person name="Storesund J.E."/>
            <person name="Kallscheuer N."/>
            <person name="Luecker S."/>
            <person name="Lage O.M."/>
            <person name="Pohl T."/>
            <person name="Merkel B.J."/>
            <person name="Hornburger P."/>
            <person name="Mueller R.-W."/>
            <person name="Bruemmer F."/>
            <person name="Labrenz M."/>
            <person name="Spormann A.M."/>
            <person name="Op den Camp H."/>
            <person name="Overmann J."/>
            <person name="Amann R."/>
            <person name="Jetten M.S.M."/>
            <person name="Mascher T."/>
            <person name="Medema M.H."/>
            <person name="Devos D.P."/>
            <person name="Kaster A.-K."/>
            <person name="Ovreas L."/>
            <person name="Rohde M."/>
            <person name="Galperin M.Y."/>
            <person name="Jogler C."/>
        </authorList>
    </citation>
    <scope>NUCLEOTIDE SEQUENCE [LARGE SCALE GENOMIC DNA]</scope>
    <source>
        <strain evidence="1 2">EC9</strain>
    </source>
</reference>
<sequence length="60" mass="6550">MNATKDLMYTFLLISAFAMSLLLVGCDNKEEILDVDTPNGGGVEIERSRDTGAIDIEVDE</sequence>
<dbReference type="AlphaFoldDB" id="A0A517M7B0"/>
<dbReference type="RefSeq" id="WP_145348520.1">
    <property type="nucleotide sequence ID" value="NZ_CP036261.1"/>
</dbReference>
<dbReference type="Proteomes" id="UP000319557">
    <property type="component" value="Chromosome"/>
</dbReference>